<dbReference type="InterPro" id="IPR039565">
    <property type="entry name" value="BamD-like"/>
</dbReference>
<dbReference type="SMART" id="SM00028">
    <property type="entry name" value="TPR"/>
    <property type="match status" value="8"/>
</dbReference>
<dbReference type="AlphaFoldDB" id="A0A4Q1C3U2"/>
<proteinExistence type="predicted"/>
<dbReference type="SUPFAM" id="SSF48452">
    <property type="entry name" value="TPR-like"/>
    <property type="match status" value="2"/>
</dbReference>
<dbReference type="PANTHER" id="PTHR12558">
    <property type="entry name" value="CELL DIVISION CYCLE 16,23,27"/>
    <property type="match status" value="1"/>
</dbReference>
<reference evidence="4 5" key="1">
    <citation type="submission" date="2019-01" db="EMBL/GenBank/DDBJ databases">
        <title>Lacunisphaera sp. strain TWA-58.</title>
        <authorList>
            <person name="Chen W.-M."/>
        </authorList>
    </citation>
    <scope>NUCLEOTIDE SEQUENCE [LARGE SCALE GENOMIC DNA]</scope>
    <source>
        <strain evidence="4 5">TWA-58</strain>
    </source>
</reference>
<comment type="caution">
    <text evidence="4">The sequence shown here is derived from an EMBL/GenBank/DDBJ whole genome shotgun (WGS) entry which is preliminary data.</text>
</comment>
<feature type="domain" description="Outer membrane lipoprotein BamD-like" evidence="3">
    <location>
        <begin position="389"/>
        <end position="473"/>
    </location>
</feature>
<feature type="compositionally biased region" description="Basic and acidic residues" evidence="2">
    <location>
        <begin position="220"/>
        <end position="248"/>
    </location>
</feature>
<accession>A0A4Q1C3U2</accession>
<feature type="region of interest" description="Disordered" evidence="2">
    <location>
        <begin position="29"/>
        <end position="55"/>
    </location>
</feature>
<sequence>MEPFSIHASCIYKVSASRRGTCDLVSDDPGVAPSLDGRDRPRGAANPGTSETGIATVSGNLRRTGAAFPGCETDHARHGQADCRRSAGSRECAGNRRSLPGQQSGGRLHSADARGEAGRSTDGSGSHGSTLPSSERIRTASQSSTHFAGRHASQGEVTGLSAALPFSWQFRQSRGRHHNRARGADSSGSRRLAAQLSHLPAILSLCLGLALSVQAGESAGHAEHPAADKSVPEAHASEPAHAPVEKSTHSIAPAGPSAAHELLKEGRGLIQLGQSLTERGDFAAAEIAYRRIMNDRRYAKQEQRDALLGLARMYRAQGVFIKAAAVYEMFLKTHGDDPRVPDALLELGRTHRAMGAYKNALNRFYNVIHSTLKLSSESYEHYQLLAKTAQFEIAETHYETGNFAEAAKFFDRLRLLDLAPEDRARALFKAAGSLLNAGELEQAITKLNQYLEQWPGDANAAEARYLLALTLRKIGRTEEALGITLTLLKDEHNNAAKDPQGWAYWQRRTGNQLANEFFQNGDTLGAVAIYESLAQLSPENSWRLPIIYQTGLCYERLRQTERATKAYREIIQVVESIAEKPVGGELTELARMAAWRIGQLEWSGQTERQLQQFFSATPPATPATPIIAPVHDPDASAAAAPGPL</sequence>
<evidence type="ECO:0000313" key="4">
    <source>
        <dbReference type="EMBL" id="RXK53030.1"/>
    </source>
</evidence>
<dbReference type="InterPro" id="IPR019734">
    <property type="entry name" value="TPR_rpt"/>
</dbReference>
<dbReference type="Pfam" id="PF13174">
    <property type="entry name" value="TPR_6"/>
    <property type="match status" value="1"/>
</dbReference>
<dbReference type="PANTHER" id="PTHR12558:SF47">
    <property type="entry name" value="LIPOPOLYSACCHARIDE ASSEMBLY PROTEIN B"/>
    <property type="match status" value="1"/>
</dbReference>
<feature type="compositionally biased region" description="Polar residues" evidence="2">
    <location>
        <begin position="121"/>
        <end position="146"/>
    </location>
</feature>
<feature type="region of interest" description="Disordered" evidence="2">
    <location>
        <begin position="69"/>
        <end position="154"/>
    </location>
</feature>
<dbReference type="InterPro" id="IPR011990">
    <property type="entry name" value="TPR-like_helical_dom_sf"/>
</dbReference>
<organism evidence="4 5">
    <name type="scientific">Oleiharenicola lentus</name>
    <dbReference type="NCBI Taxonomy" id="2508720"/>
    <lineage>
        <taxon>Bacteria</taxon>
        <taxon>Pseudomonadati</taxon>
        <taxon>Verrucomicrobiota</taxon>
        <taxon>Opitutia</taxon>
        <taxon>Opitutales</taxon>
        <taxon>Opitutaceae</taxon>
        <taxon>Oleiharenicola</taxon>
    </lineage>
</organism>
<keyword evidence="5" id="KW-1185">Reference proteome</keyword>
<feature type="compositionally biased region" description="Basic and acidic residues" evidence="2">
    <location>
        <begin position="72"/>
        <end position="85"/>
    </location>
</feature>
<feature type="region of interest" description="Disordered" evidence="2">
    <location>
        <begin position="220"/>
        <end position="254"/>
    </location>
</feature>
<feature type="compositionally biased region" description="Basic and acidic residues" evidence="2">
    <location>
        <begin position="109"/>
        <end position="119"/>
    </location>
</feature>
<protein>
    <submittedName>
        <fullName evidence="4">Tetratricopeptide repeat protein</fullName>
    </submittedName>
</protein>
<dbReference type="Pfam" id="PF13432">
    <property type="entry name" value="TPR_16"/>
    <property type="match status" value="1"/>
</dbReference>
<evidence type="ECO:0000313" key="5">
    <source>
        <dbReference type="Proteomes" id="UP000290218"/>
    </source>
</evidence>
<keyword evidence="1" id="KW-0732">Signal</keyword>
<evidence type="ECO:0000259" key="3">
    <source>
        <dbReference type="Pfam" id="PF13525"/>
    </source>
</evidence>
<dbReference type="Pfam" id="PF13525">
    <property type="entry name" value="YfiO"/>
    <property type="match status" value="1"/>
</dbReference>
<dbReference type="EMBL" id="SDHX01000002">
    <property type="protein sequence ID" value="RXK53030.1"/>
    <property type="molecule type" value="Genomic_DNA"/>
</dbReference>
<dbReference type="Proteomes" id="UP000290218">
    <property type="component" value="Unassembled WGS sequence"/>
</dbReference>
<evidence type="ECO:0000256" key="1">
    <source>
        <dbReference type="ARBA" id="ARBA00022729"/>
    </source>
</evidence>
<gene>
    <name evidence="4" type="ORF">ESB00_15060</name>
</gene>
<dbReference type="OrthoDB" id="187593at2"/>
<name>A0A4Q1C3U2_9BACT</name>
<dbReference type="Gene3D" id="1.25.40.10">
    <property type="entry name" value="Tetratricopeptide repeat domain"/>
    <property type="match status" value="3"/>
</dbReference>
<evidence type="ECO:0000256" key="2">
    <source>
        <dbReference type="SAM" id="MobiDB-lite"/>
    </source>
</evidence>